<gene>
    <name evidence="1" type="ORF">Tco_0874484</name>
</gene>
<name>A0ABQ5BPQ9_9ASTR</name>
<comment type="caution">
    <text evidence="1">The sequence shown here is derived from an EMBL/GenBank/DDBJ whole genome shotgun (WGS) entry which is preliminary data.</text>
</comment>
<protein>
    <submittedName>
        <fullName evidence="1">Uncharacterized protein</fullName>
    </submittedName>
</protein>
<proteinExistence type="predicted"/>
<accession>A0ABQ5BPQ9</accession>
<sequence>MATEPNDMRRSILRRLREKLEVDVALANNLLDVLTRYLEQMRSRGPEMLRVESLPDNPLINYGLHALQRTTGVDMRNSSNLVAAKNEMLRSIVEKEEFIMVYRVM</sequence>
<dbReference type="EMBL" id="BQNB010013423">
    <property type="protein sequence ID" value="GJT15778.1"/>
    <property type="molecule type" value="Genomic_DNA"/>
</dbReference>
<dbReference type="Proteomes" id="UP001151760">
    <property type="component" value="Unassembled WGS sequence"/>
</dbReference>
<organism evidence="1 2">
    <name type="scientific">Tanacetum coccineum</name>
    <dbReference type="NCBI Taxonomy" id="301880"/>
    <lineage>
        <taxon>Eukaryota</taxon>
        <taxon>Viridiplantae</taxon>
        <taxon>Streptophyta</taxon>
        <taxon>Embryophyta</taxon>
        <taxon>Tracheophyta</taxon>
        <taxon>Spermatophyta</taxon>
        <taxon>Magnoliopsida</taxon>
        <taxon>eudicotyledons</taxon>
        <taxon>Gunneridae</taxon>
        <taxon>Pentapetalae</taxon>
        <taxon>asterids</taxon>
        <taxon>campanulids</taxon>
        <taxon>Asterales</taxon>
        <taxon>Asteraceae</taxon>
        <taxon>Asteroideae</taxon>
        <taxon>Anthemideae</taxon>
        <taxon>Anthemidinae</taxon>
        <taxon>Tanacetum</taxon>
    </lineage>
</organism>
<evidence type="ECO:0000313" key="2">
    <source>
        <dbReference type="Proteomes" id="UP001151760"/>
    </source>
</evidence>
<reference evidence="1" key="1">
    <citation type="journal article" date="2022" name="Int. J. Mol. Sci.">
        <title>Draft Genome of Tanacetum Coccineum: Genomic Comparison of Closely Related Tanacetum-Family Plants.</title>
        <authorList>
            <person name="Yamashiro T."/>
            <person name="Shiraishi A."/>
            <person name="Nakayama K."/>
            <person name="Satake H."/>
        </authorList>
    </citation>
    <scope>NUCLEOTIDE SEQUENCE</scope>
</reference>
<reference evidence="1" key="2">
    <citation type="submission" date="2022-01" db="EMBL/GenBank/DDBJ databases">
        <authorList>
            <person name="Yamashiro T."/>
            <person name="Shiraishi A."/>
            <person name="Satake H."/>
            <person name="Nakayama K."/>
        </authorList>
    </citation>
    <scope>NUCLEOTIDE SEQUENCE</scope>
</reference>
<evidence type="ECO:0000313" key="1">
    <source>
        <dbReference type="EMBL" id="GJT15778.1"/>
    </source>
</evidence>
<keyword evidence="2" id="KW-1185">Reference proteome</keyword>